<gene>
    <name evidence="6" type="primary">LOC115626977</name>
</gene>
<evidence type="ECO:0000313" key="6">
    <source>
        <dbReference type="RefSeq" id="XP_030378353.1"/>
    </source>
</evidence>
<keyword evidence="2" id="KW-0328">Glycosyltransferase</keyword>
<protein>
    <submittedName>
        <fullName evidence="6">UDP-glucuronosyltransferase 3A1-like</fullName>
    </submittedName>
</protein>
<evidence type="ECO:0000256" key="4">
    <source>
        <dbReference type="SAM" id="Phobius"/>
    </source>
</evidence>
<organism evidence="5 6">
    <name type="scientific">Drosophila lebanonensis</name>
    <name type="common">Fruit fly</name>
    <name type="synonym">Scaptodrosophila lebanonensis</name>
    <dbReference type="NCBI Taxonomy" id="7225"/>
    <lineage>
        <taxon>Eukaryota</taxon>
        <taxon>Metazoa</taxon>
        <taxon>Ecdysozoa</taxon>
        <taxon>Arthropoda</taxon>
        <taxon>Hexapoda</taxon>
        <taxon>Insecta</taxon>
        <taxon>Pterygota</taxon>
        <taxon>Neoptera</taxon>
        <taxon>Endopterygota</taxon>
        <taxon>Diptera</taxon>
        <taxon>Brachycera</taxon>
        <taxon>Muscomorpha</taxon>
        <taxon>Ephydroidea</taxon>
        <taxon>Drosophilidae</taxon>
        <taxon>Scaptodrosophila</taxon>
    </lineage>
</organism>
<evidence type="ECO:0000256" key="2">
    <source>
        <dbReference type="ARBA" id="ARBA00022676"/>
    </source>
</evidence>
<dbReference type="SUPFAM" id="SSF53756">
    <property type="entry name" value="UDP-Glycosyltransferase/glycogen phosphorylase"/>
    <property type="match status" value="1"/>
</dbReference>
<dbReference type="OrthoDB" id="5835829at2759"/>
<dbReference type="GO" id="GO:0008194">
    <property type="term" value="F:UDP-glycosyltransferase activity"/>
    <property type="evidence" value="ECO:0007669"/>
    <property type="project" value="InterPro"/>
</dbReference>
<sequence length="523" mass="59735">MSDGASESLSVPLEMLRRTLLYACLATQLLGCTLGANILALMGMTSPSNHIWNSVLLHELATRGHNLTILSVDVPRPNEQVPDNVTYIHLERAYDMYKQRGEGGSNESITSFIGLGGFESIRPFYKFGLETARHIAKSNGMQQLLNYPDDFHFDLIVNDYTMGPYLLGFVHKFRYPPILGMSAFHNPPITMDFMSNTYLPALTPFHSTSYSPQMNFFQRLHNTLIFAADTIYRRWHYNPALDEIMRPHFGDDMPPLDKLAKRTLISLVNSHPAIDYAEALPPSIIEVGGMQIRKANPLSPELETFVREGRQGAVLFSLGTNMQPRDVDKQTVRIIVEAFRQLPEYNFLWKFDAEYLREIRMPKNVLVSNFLPQRDILAHDALRAFVSHCGGLSSQEATWHGVPLVGIPLFLDQHRNLRQSLNADVAVQVDYLSMTTQDLIYAIKEATENEQIAAAMQARSARFRDNPITPLKLAVWWVEYLLRQPEPHHLQSPAKDMNYFEAHSLDVLALLLFIIWRIYEKFR</sequence>
<dbReference type="Pfam" id="PF00201">
    <property type="entry name" value="UDPGT"/>
    <property type="match status" value="1"/>
</dbReference>
<dbReference type="AlphaFoldDB" id="A0A6J2TT90"/>
<comment type="similarity">
    <text evidence="1">Belongs to the UDP-glycosyltransferase family.</text>
</comment>
<dbReference type="Proteomes" id="UP000504634">
    <property type="component" value="Unplaced"/>
</dbReference>
<keyword evidence="3" id="KW-0808">Transferase</keyword>
<dbReference type="PANTHER" id="PTHR48043">
    <property type="entry name" value="EG:EG0003.4 PROTEIN-RELATED"/>
    <property type="match status" value="1"/>
</dbReference>
<keyword evidence="4" id="KW-1133">Transmembrane helix</keyword>
<keyword evidence="4" id="KW-0472">Membrane</keyword>
<evidence type="ECO:0000256" key="1">
    <source>
        <dbReference type="ARBA" id="ARBA00009995"/>
    </source>
</evidence>
<keyword evidence="4" id="KW-0812">Transmembrane</keyword>
<dbReference type="InterPro" id="IPR050271">
    <property type="entry name" value="UDP-glycosyltransferase"/>
</dbReference>
<dbReference type="GeneID" id="115626977"/>
<dbReference type="PANTHER" id="PTHR48043:SF159">
    <property type="entry name" value="EG:EG0003.4 PROTEIN-RELATED"/>
    <property type="match status" value="1"/>
</dbReference>
<dbReference type="InterPro" id="IPR002213">
    <property type="entry name" value="UDP_glucos_trans"/>
</dbReference>
<dbReference type="RefSeq" id="XP_030378353.1">
    <property type="nucleotide sequence ID" value="XM_030522493.1"/>
</dbReference>
<accession>A0A6J2TT90</accession>
<dbReference type="FunFam" id="3.40.50.2000:FF:000021">
    <property type="entry name" value="UDP-glucuronosyltransferase"/>
    <property type="match status" value="1"/>
</dbReference>
<name>A0A6J2TT90_DROLE</name>
<dbReference type="CDD" id="cd03784">
    <property type="entry name" value="GT1_Gtf-like"/>
    <property type="match status" value="1"/>
</dbReference>
<evidence type="ECO:0000313" key="5">
    <source>
        <dbReference type="Proteomes" id="UP000504634"/>
    </source>
</evidence>
<reference evidence="6" key="1">
    <citation type="submission" date="2025-08" db="UniProtKB">
        <authorList>
            <consortium name="RefSeq"/>
        </authorList>
    </citation>
    <scope>IDENTIFICATION</scope>
    <source>
        <strain evidence="6">11010-0011.00</strain>
        <tissue evidence="6">Whole body</tissue>
    </source>
</reference>
<feature type="transmembrane region" description="Helical" evidence="4">
    <location>
        <begin position="20"/>
        <end position="42"/>
    </location>
</feature>
<evidence type="ECO:0000256" key="3">
    <source>
        <dbReference type="ARBA" id="ARBA00022679"/>
    </source>
</evidence>
<keyword evidence="5" id="KW-1185">Reference proteome</keyword>
<proteinExistence type="inferred from homology"/>
<dbReference type="Gene3D" id="3.40.50.2000">
    <property type="entry name" value="Glycogen Phosphorylase B"/>
    <property type="match status" value="1"/>
</dbReference>